<organism evidence="1 2">
    <name type="scientific">Clostridium cylindrosporum DSM 605</name>
    <dbReference type="NCBI Taxonomy" id="1121307"/>
    <lineage>
        <taxon>Bacteria</taxon>
        <taxon>Bacillati</taxon>
        <taxon>Bacillota</taxon>
        <taxon>Clostridia</taxon>
        <taxon>Eubacteriales</taxon>
        <taxon>Clostridiaceae</taxon>
        <taxon>Clostridium</taxon>
    </lineage>
</organism>
<keyword evidence="1" id="KW-0645">Protease</keyword>
<reference evidence="1 2" key="1">
    <citation type="submission" date="2015-06" db="EMBL/GenBank/DDBJ databases">
        <title>Draft genome sequence of the purine-degrading Clostridium cylindrosporum HC-1 (DSM 605).</title>
        <authorList>
            <person name="Poehlein A."/>
            <person name="Schiel-Bengelsdorf B."/>
            <person name="Bengelsdorf F."/>
            <person name="Daniel R."/>
            <person name="Duerre P."/>
        </authorList>
    </citation>
    <scope>NUCLEOTIDE SEQUENCE [LARGE SCALE GENOMIC DNA]</scope>
    <source>
        <strain evidence="1 2">DSM 605</strain>
    </source>
</reference>
<dbReference type="STRING" id="1121307.CLCY_5c00660"/>
<evidence type="ECO:0000313" key="1">
    <source>
        <dbReference type="EMBL" id="KMT22827.1"/>
    </source>
</evidence>
<dbReference type="EC" id="3.4.-.-" evidence="1"/>
<dbReference type="GO" id="GO:0006508">
    <property type="term" value="P:proteolysis"/>
    <property type="evidence" value="ECO:0007669"/>
    <property type="project" value="UniProtKB-KW"/>
</dbReference>
<keyword evidence="2" id="KW-1185">Reference proteome</keyword>
<accession>A0A0J8DAE9</accession>
<dbReference type="EMBL" id="LFVU01000004">
    <property type="protein sequence ID" value="KMT22827.1"/>
    <property type="molecule type" value="Genomic_DNA"/>
</dbReference>
<keyword evidence="1" id="KW-0378">Hydrolase</keyword>
<evidence type="ECO:0000313" key="2">
    <source>
        <dbReference type="Proteomes" id="UP000036756"/>
    </source>
</evidence>
<comment type="caution">
    <text evidence="1">The sequence shown here is derived from an EMBL/GenBank/DDBJ whole genome shotgun (WGS) entry which is preliminary data.</text>
</comment>
<dbReference type="AlphaFoldDB" id="A0A0J8DAE9"/>
<sequence length="287" mass="32903">MVRYKIGDIVSRKSYNNDIIFKVIDVKEEEDKISYILKGTNFRIIADSPEDDLEQSSEEEFIKQNESVDKRVMDIVKDKDNLFRGEEVRNKKKSKKNIRRFGMAPTVLHLDGDEEYLEICLKAYKSIGLRAFGKVVPEIEQSRLVQEYLNRYKPDILVLTGHDSVVKDCNNFKSLDSYRNSKYFAEAVRKARQFESSYDELVIFAGACQSYYEEIIKAGANYATSPYRILVHALDPVLVCEKIAFTSITKFLSPKEVLQNTITGEKGVGGLETRGQYREGSPPSPYN</sequence>
<dbReference type="PIRSF" id="PIRSF011575">
    <property type="entry name" value="YabG"/>
    <property type="match status" value="1"/>
</dbReference>
<dbReference type="Proteomes" id="UP000036756">
    <property type="component" value="Unassembled WGS sequence"/>
</dbReference>
<dbReference type="InterPro" id="IPR008764">
    <property type="entry name" value="Peptidase_U57"/>
</dbReference>
<proteinExistence type="predicted"/>
<gene>
    <name evidence="1" type="primary">yabG</name>
    <name evidence="1" type="ORF">CLCY_5c00660</name>
</gene>
<dbReference type="PATRIC" id="fig|1121307.3.peg.1999"/>
<protein>
    <submittedName>
        <fullName evidence="1">Sporulation-specific protease YabG</fullName>
        <ecNumber evidence="1">3.4.-.-</ecNumber>
    </submittedName>
</protein>
<dbReference type="Pfam" id="PF05582">
    <property type="entry name" value="Peptidase_U57"/>
    <property type="match status" value="1"/>
</dbReference>
<dbReference type="NCBIfam" id="TIGR02855">
    <property type="entry name" value="spore_yabG"/>
    <property type="match status" value="1"/>
</dbReference>
<name>A0A0J8DAE9_CLOCY</name>
<dbReference type="GO" id="GO:0008233">
    <property type="term" value="F:peptidase activity"/>
    <property type="evidence" value="ECO:0007669"/>
    <property type="project" value="UniProtKB-KW"/>
</dbReference>